<dbReference type="InterPro" id="IPR015421">
    <property type="entry name" value="PyrdxlP-dep_Trfase_major"/>
</dbReference>
<accession>A0A644YVX5</accession>
<dbReference type="Gene3D" id="3.90.1150.10">
    <property type="entry name" value="Aspartate Aminotransferase, domain 1"/>
    <property type="match status" value="1"/>
</dbReference>
<dbReference type="InterPro" id="IPR015422">
    <property type="entry name" value="PyrdxlP-dep_Trfase_small"/>
</dbReference>
<dbReference type="GO" id="GO:0030170">
    <property type="term" value="F:pyridoxal phosphate binding"/>
    <property type="evidence" value="ECO:0007669"/>
    <property type="project" value="InterPro"/>
</dbReference>
<feature type="domain" description="Aminotransferase class I/classII large" evidence="4">
    <location>
        <begin position="40"/>
        <end position="364"/>
    </location>
</feature>
<gene>
    <name evidence="5" type="primary">cobD_22</name>
    <name evidence="5" type="ORF">SDC9_77163</name>
</gene>
<dbReference type="GO" id="GO:0048472">
    <property type="term" value="F:threonine-phosphate decarboxylase activity"/>
    <property type="evidence" value="ECO:0007669"/>
    <property type="project" value="UniProtKB-EC"/>
</dbReference>
<dbReference type="AlphaFoldDB" id="A0A644YVX5"/>
<keyword evidence="2" id="KW-0808">Transferase</keyword>
<reference evidence="5" key="1">
    <citation type="submission" date="2019-08" db="EMBL/GenBank/DDBJ databases">
        <authorList>
            <person name="Kucharzyk K."/>
            <person name="Murdoch R.W."/>
            <person name="Higgins S."/>
            <person name="Loffler F."/>
        </authorList>
    </citation>
    <scope>NUCLEOTIDE SEQUENCE</scope>
</reference>
<dbReference type="InterPro" id="IPR015424">
    <property type="entry name" value="PyrdxlP-dep_Trfase"/>
</dbReference>
<comment type="caution">
    <text evidence="5">The sequence shown here is derived from an EMBL/GenBank/DDBJ whole genome shotgun (WGS) entry which is preliminary data.</text>
</comment>
<organism evidence="5">
    <name type="scientific">bioreactor metagenome</name>
    <dbReference type="NCBI Taxonomy" id="1076179"/>
    <lineage>
        <taxon>unclassified sequences</taxon>
        <taxon>metagenomes</taxon>
        <taxon>ecological metagenomes</taxon>
    </lineage>
</organism>
<protein>
    <submittedName>
        <fullName evidence="5">Threonine-phosphate decarboxylase</fullName>
        <ecNumber evidence="5">4.1.1.81</ecNumber>
    </submittedName>
</protein>
<dbReference type="PANTHER" id="PTHR43643:SF3">
    <property type="entry name" value="HISTIDINOL-PHOSPHATE AMINOTRANSFERASE"/>
    <property type="match status" value="1"/>
</dbReference>
<dbReference type="InterPro" id="IPR050106">
    <property type="entry name" value="HistidinolP_aminotransfase"/>
</dbReference>
<dbReference type="InterPro" id="IPR004839">
    <property type="entry name" value="Aminotransferase_I/II_large"/>
</dbReference>
<dbReference type="Pfam" id="PF00155">
    <property type="entry name" value="Aminotran_1_2"/>
    <property type="match status" value="1"/>
</dbReference>
<dbReference type="GO" id="GO:0008483">
    <property type="term" value="F:transaminase activity"/>
    <property type="evidence" value="ECO:0007669"/>
    <property type="project" value="UniProtKB-KW"/>
</dbReference>
<evidence type="ECO:0000256" key="2">
    <source>
        <dbReference type="ARBA" id="ARBA00022679"/>
    </source>
</evidence>
<name>A0A644YVX5_9ZZZZ</name>
<evidence type="ECO:0000313" key="5">
    <source>
        <dbReference type="EMBL" id="MPM30613.1"/>
    </source>
</evidence>
<evidence type="ECO:0000256" key="1">
    <source>
        <dbReference type="ARBA" id="ARBA00022576"/>
    </source>
</evidence>
<dbReference type="EC" id="4.1.1.81" evidence="5"/>
<keyword evidence="3" id="KW-0663">Pyridoxal phosphate</keyword>
<proteinExistence type="predicted"/>
<keyword evidence="5" id="KW-0456">Lyase</keyword>
<keyword evidence="1" id="KW-0032">Aminotransferase</keyword>
<sequence length="373" mass="43311">MKHGGDVYSDGLLKGTKLLDYSSNINPLPISKEFSSHIDEALNNVMLYPDVKYRTLKDNIITYLQASEEYFSKENKGNHEKNYLASISRSNILVGNGASEVLDLIISSLKSITIVVPSFVEYEDFSKKHGVKINYAYVNEDMEYDYKEILSAVENTEALIIGNPNNPNGCIINFENFEAILKKCEEQHKLVIIDEAFIEFVLDYDKSLIKYIDKYSSLVIIRAITKFYGMPGIRFGYGITRNEKLLRYFSNNQNPWSVNCFAELAVKYALKDEEFISKSKLWIEEERSFMEKSLNSINFIEKVYISYGNYFLCKLKYISSYNLYEKMMKRGILIRNCDNYKGLNEYFIRLAVKDRKSNETLIKVLKDIEKEVL</sequence>
<dbReference type="CDD" id="cd00609">
    <property type="entry name" value="AAT_like"/>
    <property type="match status" value="1"/>
</dbReference>
<evidence type="ECO:0000256" key="3">
    <source>
        <dbReference type="ARBA" id="ARBA00022898"/>
    </source>
</evidence>
<dbReference type="PANTHER" id="PTHR43643">
    <property type="entry name" value="HISTIDINOL-PHOSPHATE AMINOTRANSFERASE 2"/>
    <property type="match status" value="1"/>
</dbReference>
<evidence type="ECO:0000259" key="4">
    <source>
        <dbReference type="Pfam" id="PF00155"/>
    </source>
</evidence>
<dbReference type="Gene3D" id="3.40.640.10">
    <property type="entry name" value="Type I PLP-dependent aspartate aminotransferase-like (Major domain)"/>
    <property type="match status" value="1"/>
</dbReference>
<dbReference type="SUPFAM" id="SSF53383">
    <property type="entry name" value="PLP-dependent transferases"/>
    <property type="match status" value="1"/>
</dbReference>
<dbReference type="EMBL" id="VSSQ01005837">
    <property type="protein sequence ID" value="MPM30613.1"/>
    <property type="molecule type" value="Genomic_DNA"/>
</dbReference>